<protein>
    <submittedName>
        <fullName evidence="1">Uncharacterized protein</fullName>
    </submittedName>
</protein>
<dbReference type="AlphaFoldDB" id="A0ABD2Z407"/>
<comment type="caution">
    <text evidence="1">The sequence shown here is derived from an EMBL/GenBank/DDBJ whole genome shotgun (WGS) entry which is preliminary data.</text>
</comment>
<evidence type="ECO:0000313" key="1">
    <source>
        <dbReference type="EMBL" id="KAL3513075.1"/>
    </source>
</evidence>
<sequence length="119" mass="12668">MGKSPHLNMMGKSSCIGKYSCSLIATFITVLTRAAEIQGEGRAGERLEPKLQPADPWDEMSYSLGKVLEGSKRLCGESSVVVIPIGPIKGKKRDIIQSAIKASKELDSMAKGVSSTVEG</sequence>
<name>A0ABD2Z407_9GENT</name>
<keyword evidence="2" id="KW-1185">Reference proteome</keyword>
<reference evidence="1 2" key="1">
    <citation type="submission" date="2024-11" db="EMBL/GenBank/DDBJ databases">
        <title>A near-complete genome assembly of Cinchona calisaya.</title>
        <authorList>
            <person name="Lian D.C."/>
            <person name="Zhao X.W."/>
            <person name="Wei L."/>
        </authorList>
    </citation>
    <scope>NUCLEOTIDE SEQUENCE [LARGE SCALE GENOMIC DNA]</scope>
    <source>
        <tissue evidence="1">Nenye</tissue>
    </source>
</reference>
<dbReference type="EMBL" id="JBJUIK010000011">
    <property type="protein sequence ID" value="KAL3513075.1"/>
    <property type="molecule type" value="Genomic_DNA"/>
</dbReference>
<accession>A0ABD2Z407</accession>
<organism evidence="1 2">
    <name type="scientific">Cinchona calisaya</name>
    <dbReference type="NCBI Taxonomy" id="153742"/>
    <lineage>
        <taxon>Eukaryota</taxon>
        <taxon>Viridiplantae</taxon>
        <taxon>Streptophyta</taxon>
        <taxon>Embryophyta</taxon>
        <taxon>Tracheophyta</taxon>
        <taxon>Spermatophyta</taxon>
        <taxon>Magnoliopsida</taxon>
        <taxon>eudicotyledons</taxon>
        <taxon>Gunneridae</taxon>
        <taxon>Pentapetalae</taxon>
        <taxon>asterids</taxon>
        <taxon>lamiids</taxon>
        <taxon>Gentianales</taxon>
        <taxon>Rubiaceae</taxon>
        <taxon>Cinchonoideae</taxon>
        <taxon>Cinchoneae</taxon>
        <taxon>Cinchona</taxon>
    </lineage>
</organism>
<proteinExistence type="predicted"/>
<gene>
    <name evidence="1" type="ORF">ACH5RR_025792</name>
</gene>
<evidence type="ECO:0000313" key="2">
    <source>
        <dbReference type="Proteomes" id="UP001630127"/>
    </source>
</evidence>
<dbReference type="Proteomes" id="UP001630127">
    <property type="component" value="Unassembled WGS sequence"/>
</dbReference>